<dbReference type="AlphaFoldDB" id="A0A2M4D545"/>
<accession>A0A2M4D545</accession>
<name>A0A2M4D545_ANODA</name>
<feature type="chain" id="PRO_5014902031" evidence="2">
    <location>
        <begin position="20"/>
        <end position="78"/>
    </location>
</feature>
<proteinExistence type="predicted"/>
<dbReference type="EMBL" id="GGFL01008481">
    <property type="protein sequence ID" value="MBW72659.1"/>
    <property type="molecule type" value="Transcribed_RNA"/>
</dbReference>
<evidence type="ECO:0000256" key="2">
    <source>
        <dbReference type="SAM" id="SignalP"/>
    </source>
</evidence>
<reference evidence="3" key="1">
    <citation type="submission" date="2018-01" db="EMBL/GenBank/DDBJ databases">
        <title>An insight into the sialome of Amazonian anophelines.</title>
        <authorList>
            <person name="Ribeiro J.M."/>
            <person name="Scarpassa V."/>
            <person name="Calvo E."/>
        </authorList>
    </citation>
    <scope>NUCLEOTIDE SEQUENCE</scope>
</reference>
<feature type="region of interest" description="Disordered" evidence="1">
    <location>
        <begin position="24"/>
        <end position="78"/>
    </location>
</feature>
<evidence type="ECO:0000256" key="1">
    <source>
        <dbReference type="SAM" id="MobiDB-lite"/>
    </source>
</evidence>
<protein>
    <submittedName>
        <fullName evidence="3">Putative secreted protein</fullName>
    </submittedName>
</protein>
<sequence length="78" mass="8734">MRRGRGWLLLLETLNAAHATHGVRPKVSYDPTDGRTPNLSILHEQTHPSQTHPRPSCLRRPKRTHTPEVDTISAHSAA</sequence>
<evidence type="ECO:0000313" key="3">
    <source>
        <dbReference type="EMBL" id="MBW72659.1"/>
    </source>
</evidence>
<feature type="signal peptide" evidence="2">
    <location>
        <begin position="1"/>
        <end position="19"/>
    </location>
</feature>
<keyword evidence="2" id="KW-0732">Signal</keyword>
<organism evidence="3">
    <name type="scientific">Anopheles darlingi</name>
    <name type="common">Mosquito</name>
    <dbReference type="NCBI Taxonomy" id="43151"/>
    <lineage>
        <taxon>Eukaryota</taxon>
        <taxon>Metazoa</taxon>
        <taxon>Ecdysozoa</taxon>
        <taxon>Arthropoda</taxon>
        <taxon>Hexapoda</taxon>
        <taxon>Insecta</taxon>
        <taxon>Pterygota</taxon>
        <taxon>Neoptera</taxon>
        <taxon>Endopterygota</taxon>
        <taxon>Diptera</taxon>
        <taxon>Nematocera</taxon>
        <taxon>Culicoidea</taxon>
        <taxon>Culicidae</taxon>
        <taxon>Anophelinae</taxon>
        <taxon>Anopheles</taxon>
    </lineage>
</organism>